<keyword evidence="3" id="KW-0479">Metal-binding</keyword>
<evidence type="ECO:0000313" key="14">
    <source>
        <dbReference type="Proteomes" id="UP001501920"/>
    </source>
</evidence>
<dbReference type="SUPFAM" id="SSF57667">
    <property type="entry name" value="beta-beta-alpha zinc fingers"/>
    <property type="match status" value="2"/>
</dbReference>
<dbReference type="AlphaFoldDB" id="A0AAR2LI27"/>
<reference evidence="13 14" key="1">
    <citation type="submission" date="2020-10" db="EMBL/GenBank/DDBJ databases">
        <title>Pygocentrus nattereri (red-bellied piranha) genome, fPygNat1, primary haplotype.</title>
        <authorList>
            <person name="Myers G."/>
            <person name="Meyer A."/>
            <person name="Karagic N."/>
            <person name="Pippel M."/>
            <person name="Winkler S."/>
            <person name="Tracey A."/>
            <person name="Wood J."/>
            <person name="Formenti G."/>
            <person name="Howe K."/>
            <person name="Fedrigo O."/>
            <person name="Jarvis E.D."/>
        </authorList>
    </citation>
    <scope>NUCLEOTIDE SEQUENCE [LARGE SCALE GENOMIC DNA]</scope>
</reference>
<dbReference type="FunFam" id="3.30.160.60:FF:001485">
    <property type="entry name" value="Krueppel-related zinc finger protein"/>
    <property type="match status" value="1"/>
</dbReference>
<dbReference type="InterPro" id="IPR013087">
    <property type="entry name" value="Znf_C2H2_type"/>
</dbReference>
<dbReference type="GO" id="GO:0000977">
    <property type="term" value="F:RNA polymerase II transcription regulatory region sequence-specific DNA binding"/>
    <property type="evidence" value="ECO:0007669"/>
    <property type="project" value="TreeGrafter"/>
</dbReference>
<dbReference type="PANTHER" id="PTHR24381">
    <property type="entry name" value="ZINC FINGER PROTEIN"/>
    <property type="match status" value="1"/>
</dbReference>
<evidence type="ECO:0000256" key="4">
    <source>
        <dbReference type="ARBA" id="ARBA00022737"/>
    </source>
</evidence>
<dbReference type="Pfam" id="PF00096">
    <property type="entry name" value="zf-C2H2"/>
    <property type="match status" value="2"/>
</dbReference>
<protein>
    <recommendedName>
        <fullName evidence="12">C2H2-type domain-containing protein</fullName>
    </recommendedName>
</protein>
<dbReference type="GeneID" id="108438955"/>
<keyword evidence="7" id="KW-0805">Transcription regulation</keyword>
<keyword evidence="8" id="KW-0238">DNA-binding</keyword>
<dbReference type="PROSITE" id="PS50157">
    <property type="entry name" value="ZINC_FINGER_C2H2_2"/>
    <property type="match status" value="3"/>
</dbReference>
<dbReference type="GO" id="GO:0005634">
    <property type="term" value="C:nucleus"/>
    <property type="evidence" value="ECO:0007669"/>
    <property type="project" value="UniProtKB-SubCell"/>
</dbReference>
<keyword evidence="10" id="KW-0539">Nucleus</keyword>
<proteinExistence type="inferred from homology"/>
<dbReference type="InterPro" id="IPR036236">
    <property type="entry name" value="Znf_C2H2_sf"/>
</dbReference>
<evidence type="ECO:0000259" key="12">
    <source>
        <dbReference type="PROSITE" id="PS50157"/>
    </source>
</evidence>
<keyword evidence="6" id="KW-0862">Zinc</keyword>
<keyword evidence="5 11" id="KW-0863">Zinc-finger</keyword>
<evidence type="ECO:0000256" key="5">
    <source>
        <dbReference type="ARBA" id="ARBA00022771"/>
    </source>
</evidence>
<dbReference type="GO" id="GO:0008270">
    <property type="term" value="F:zinc ion binding"/>
    <property type="evidence" value="ECO:0007669"/>
    <property type="project" value="UniProtKB-KW"/>
</dbReference>
<comment type="subcellular location">
    <subcellularLocation>
        <location evidence="1">Nucleus</location>
    </subcellularLocation>
</comment>
<evidence type="ECO:0000256" key="2">
    <source>
        <dbReference type="ARBA" id="ARBA00006991"/>
    </source>
</evidence>
<evidence type="ECO:0000313" key="13">
    <source>
        <dbReference type="Ensembl" id="ENSPNAP00000076193.1"/>
    </source>
</evidence>
<accession>A0AAR2LI27</accession>
<reference evidence="13" key="2">
    <citation type="submission" date="2025-08" db="UniProtKB">
        <authorList>
            <consortium name="Ensembl"/>
        </authorList>
    </citation>
    <scope>IDENTIFICATION</scope>
</reference>
<evidence type="ECO:0000256" key="10">
    <source>
        <dbReference type="ARBA" id="ARBA00023242"/>
    </source>
</evidence>
<evidence type="ECO:0000256" key="3">
    <source>
        <dbReference type="ARBA" id="ARBA00022723"/>
    </source>
</evidence>
<dbReference type="GeneTree" id="ENSGT01150000286958"/>
<evidence type="ECO:0000256" key="11">
    <source>
        <dbReference type="PROSITE-ProRule" id="PRU00042"/>
    </source>
</evidence>
<comment type="similarity">
    <text evidence="2">Belongs to the krueppel C2H2-type zinc-finger protein family.</text>
</comment>
<evidence type="ECO:0000256" key="1">
    <source>
        <dbReference type="ARBA" id="ARBA00004123"/>
    </source>
</evidence>
<organism evidence="13 14">
    <name type="scientific">Pygocentrus nattereri</name>
    <name type="common">Red-bellied piranha</name>
    <dbReference type="NCBI Taxonomy" id="42514"/>
    <lineage>
        <taxon>Eukaryota</taxon>
        <taxon>Metazoa</taxon>
        <taxon>Chordata</taxon>
        <taxon>Craniata</taxon>
        <taxon>Vertebrata</taxon>
        <taxon>Euteleostomi</taxon>
        <taxon>Actinopterygii</taxon>
        <taxon>Neopterygii</taxon>
        <taxon>Teleostei</taxon>
        <taxon>Ostariophysi</taxon>
        <taxon>Characiformes</taxon>
        <taxon>Characoidei</taxon>
        <taxon>Pygocentrus</taxon>
    </lineage>
</organism>
<dbReference type="Pfam" id="PF13912">
    <property type="entry name" value="zf-C2H2_6"/>
    <property type="match status" value="1"/>
</dbReference>
<dbReference type="Gene3D" id="3.30.160.60">
    <property type="entry name" value="Classic Zinc Finger"/>
    <property type="match status" value="4"/>
</dbReference>
<evidence type="ECO:0000256" key="8">
    <source>
        <dbReference type="ARBA" id="ARBA00023125"/>
    </source>
</evidence>
<dbReference type="FunFam" id="3.30.160.60:FF:000193">
    <property type="entry name" value="Zinc finger protein 300"/>
    <property type="match status" value="1"/>
</dbReference>
<feature type="domain" description="C2H2-type" evidence="12">
    <location>
        <begin position="408"/>
        <end position="435"/>
    </location>
</feature>
<feature type="domain" description="C2H2-type" evidence="12">
    <location>
        <begin position="352"/>
        <end position="379"/>
    </location>
</feature>
<evidence type="ECO:0000256" key="7">
    <source>
        <dbReference type="ARBA" id="ARBA00023015"/>
    </source>
</evidence>
<dbReference type="RefSeq" id="XP_017572576.1">
    <property type="nucleotide sequence ID" value="XM_017717087.2"/>
</dbReference>
<evidence type="ECO:0000256" key="6">
    <source>
        <dbReference type="ARBA" id="ARBA00022833"/>
    </source>
</evidence>
<dbReference type="Proteomes" id="UP001501920">
    <property type="component" value="Chromosome 2"/>
</dbReference>
<reference evidence="13" key="3">
    <citation type="submission" date="2025-09" db="UniProtKB">
        <authorList>
            <consortium name="Ensembl"/>
        </authorList>
    </citation>
    <scope>IDENTIFICATION</scope>
</reference>
<dbReference type="Ensembl" id="ENSPNAT00000055503.1">
    <property type="protein sequence ID" value="ENSPNAP00000076193.1"/>
    <property type="gene ID" value="ENSPNAG00000037893.1"/>
</dbReference>
<dbReference type="PROSITE" id="PS00028">
    <property type="entry name" value="ZINC_FINGER_C2H2_1"/>
    <property type="match status" value="3"/>
</dbReference>
<dbReference type="FunFam" id="3.30.160.60:FF:001506">
    <property type="entry name" value="Zinc finger protein"/>
    <property type="match status" value="1"/>
</dbReference>
<keyword evidence="9" id="KW-0804">Transcription</keyword>
<dbReference type="PANTHER" id="PTHR24381:SF393">
    <property type="entry name" value="CHROMATIN-LINKED ADAPTOR FOR MSL PROTEINS, ISOFORM B"/>
    <property type="match status" value="1"/>
</dbReference>
<evidence type="ECO:0000256" key="9">
    <source>
        <dbReference type="ARBA" id="ARBA00023163"/>
    </source>
</evidence>
<keyword evidence="4" id="KW-0677">Repeat</keyword>
<dbReference type="SMART" id="SM00355">
    <property type="entry name" value="ZnF_C2H2"/>
    <property type="match status" value="4"/>
</dbReference>
<sequence>MSDSVSKFQAEVTAVMQLLLKVAVMEITKVFERRSFGSCTANGETKLFEDLESVPDLGACLEGALRNAEKAVCSVGVQVGEESPSVEPELDPRDKDSHMEGNELCVQATQMGDGLPPRESPYLDLDDTVDLKCTVDLPCNIFKQKQAIKEERQNILVFQTAGVGYPQAELATQDDGLQAQSPLHDSFPSLFSSVTVDISSTELSLNTLGQSGLGLKEGDFIQSVKELAKSELLETAVSSGENGAALQNELLTDLNTCASDSSPDINTVRLHLNQPPFDSKLLKPCSVKLVNLLLTSDTERRKTGVPGGKELCMPKDLRPHQHAHTGHRLCCFTKCGDGVWRLREAISQKRLHCCKICGKKFDRRRILRRHERFHTGEKPYSCSVCSKTFALRKSLRRHERFHTGERPHSCPQCDKCFRLKDSLKAHMRFHTGEKPFACSLCSKRFRILKNLHKHSSLCLINKWPVNR</sequence>
<dbReference type="FunFam" id="3.30.160.60:FF:000100">
    <property type="entry name" value="Zinc finger 45-like"/>
    <property type="match status" value="1"/>
</dbReference>
<keyword evidence="14" id="KW-1185">Reference proteome</keyword>
<feature type="domain" description="C2H2-type" evidence="12">
    <location>
        <begin position="380"/>
        <end position="407"/>
    </location>
</feature>
<name>A0AAR2LI27_PYGNA</name>
<dbReference type="GO" id="GO:0000981">
    <property type="term" value="F:DNA-binding transcription factor activity, RNA polymerase II-specific"/>
    <property type="evidence" value="ECO:0007669"/>
    <property type="project" value="TreeGrafter"/>
</dbReference>